<evidence type="ECO:0000313" key="14">
    <source>
        <dbReference type="Proteomes" id="UP000236291"/>
    </source>
</evidence>
<dbReference type="Proteomes" id="UP000236291">
    <property type="component" value="Unassembled WGS sequence"/>
</dbReference>
<dbReference type="AlphaFoldDB" id="A0A2K3MHS5"/>
<dbReference type="Pfam" id="PF10613">
    <property type="entry name" value="Lig_chan-Glu_bd"/>
    <property type="match status" value="1"/>
</dbReference>
<feature type="transmembrane region" description="Helical" evidence="11">
    <location>
        <begin position="215"/>
        <end position="237"/>
    </location>
</feature>
<evidence type="ECO:0000256" key="1">
    <source>
        <dbReference type="ARBA" id="ARBA00004141"/>
    </source>
</evidence>
<feature type="domain" description="Ionotropic glutamate receptor C-terminal" evidence="12">
    <location>
        <begin position="89"/>
        <end position="268"/>
    </location>
</feature>
<reference evidence="13 14" key="1">
    <citation type="journal article" date="2014" name="Am. J. Bot.">
        <title>Genome assembly and annotation for red clover (Trifolium pratense; Fabaceae).</title>
        <authorList>
            <person name="Istvanek J."/>
            <person name="Jaros M."/>
            <person name="Krenek A."/>
            <person name="Repkova J."/>
        </authorList>
    </citation>
    <scope>NUCLEOTIDE SEQUENCE [LARGE SCALE GENOMIC DNA]</scope>
    <source>
        <strain evidence="14">cv. Tatra</strain>
        <tissue evidence="13">Young leaves</tissue>
    </source>
</reference>
<keyword evidence="8" id="KW-0325">Glycoprotein</keyword>
<evidence type="ECO:0000259" key="12">
    <source>
        <dbReference type="SMART" id="SM00079"/>
    </source>
</evidence>
<dbReference type="Gene3D" id="1.10.287.70">
    <property type="match status" value="1"/>
</dbReference>
<dbReference type="Gene3D" id="3.40.190.10">
    <property type="entry name" value="Periplasmic binding protein-like II"/>
    <property type="match status" value="1"/>
</dbReference>
<evidence type="ECO:0000256" key="2">
    <source>
        <dbReference type="ARBA" id="ARBA00022448"/>
    </source>
</evidence>
<evidence type="ECO:0000256" key="9">
    <source>
        <dbReference type="ARBA" id="ARBA00023286"/>
    </source>
</evidence>
<dbReference type="GO" id="GO:0015276">
    <property type="term" value="F:ligand-gated monoatomic ion channel activity"/>
    <property type="evidence" value="ECO:0007669"/>
    <property type="project" value="InterPro"/>
</dbReference>
<evidence type="ECO:0000256" key="5">
    <source>
        <dbReference type="ARBA" id="ARBA00023065"/>
    </source>
</evidence>
<dbReference type="STRING" id="57577.A0A2K3MHS5"/>
<keyword evidence="7 13" id="KW-0675">Receptor</keyword>
<reference evidence="13 14" key="2">
    <citation type="journal article" date="2017" name="Front. Plant Sci.">
        <title>Gene Classification and Mining of Molecular Markers Useful in Red Clover (Trifolium pratense) Breeding.</title>
        <authorList>
            <person name="Istvanek J."/>
            <person name="Dluhosova J."/>
            <person name="Dluhos P."/>
            <person name="Patkova L."/>
            <person name="Nedelnik J."/>
            <person name="Repkova J."/>
        </authorList>
    </citation>
    <scope>NUCLEOTIDE SEQUENCE [LARGE SCALE GENOMIC DNA]</scope>
    <source>
        <strain evidence="14">cv. Tatra</strain>
        <tissue evidence="13">Young leaves</tissue>
    </source>
</reference>
<keyword evidence="3 11" id="KW-0812">Transmembrane</keyword>
<dbReference type="InterPro" id="IPR015683">
    <property type="entry name" value="Ionotropic_Glu_rcpt"/>
</dbReference>
<protein>
    <submittedName>
        <fullName evidence="13">Glutamate receptor-like protein</fullName>
    </submittedName>
</protein>
<comment type="caution">
    <text evidence="13">The sequence shown here is derived from an EMBL/GenBank/DDBJ whole genome shotgun (WGS) entry which is preliminary data.</text>
</comment>
<dbReference type="FunFam" id="3.40.190.10:FF:000103">
    <property type="entry name" value="Glutamate receptor"/>
    <property type="match status" value="1"/>
</dbReference>
<evidence type="ECO:0000256" key="4">
    <source>
        <dbReference type="ARBA" id="ARBA00022989"/>
    </source>
</evidence>
<evidence type="ECO:0000313" key="13">
    <source>
        <dbReference type="EMBL" id="PNX90331.1"/>
    </source>
</evidence>
<dbReference type="PANTHER" id="PTHR18966">
    <property type="entry name" value="IONOTROPIC GLUTAMATE RECEPTOR"/>
    <property type="match status" value="1"/>
</dbReference>
<accession>A0A2K3MHS5</accession>
<dbReference type="InterPro" id="IPR001320">
    <property type="entry name" value="Iontro_rcpt_C"/>
</dbReference>
<evidence type="ECO:0000256" key="11">
    <source>
        <dbReference type="SAM" id="Phobius"/>
    </source>
</evidence>
<proteinExistence type="predicted"/>
<name>A0A2K3MHS5_TRIPR</name>
<evidence type="ECO:0000256" key="7">
    <source>
        <dbReference type="ARBA" id="ARBA00023170"/>
    </source>
</evidence>
<evidence type="ECO:0000256" key="3">
    <source>
        <dbReference type="ARBA" id="ARBA00022692"/>
    </source>
</evidence>
<evidence type="ECO:0000256" key="10">
    <source>
        <dbReference type="ARBA" id="ARBA00023303"/>
    </source>
</evidence>
<gene>
    <name evidence="13" type="ORF">L195_g046454</name>
</gene>
<sequence>MAIEKVGIENTKFGYNESNTSSNYYMPNFEKFGIAQNGEKLSEALSNTSFNGLSGDFNVVDGKLQASIFEIINVIGDMYSIPPIWKKLKIGVPARHADNYPEFLRVTYDHNTNKTQATGFCIDVFKAAVDILPYNLQYEFFQFAKADGEMAGTYNELITQLYDGKYDAVVGDVTIIANRSNYVDFTMPYTESGVTMVVSMKDNRKKNAWTFLKPLTWDLWVASVGSFVLFGFVVWNLEHKINDDFRGPPSYQIGTSLWFSFSTMVYAH</sequence>
<keyword evidence="2" id="KW-0813">Transport</keyword>
<organism evidence="13 14">
    <name type="scientific">Trifolium pratense</name>
    <name type="common">Red clover</name>
    <dbReference type="NCBI Taxonomy" id="57577"/>
    <lineage>
        <taxon>Eukaryota</taxon>
        <taxon>Viridiplantae</taxon>
        <taxon>Streptophyta</taxon>
        <taxon>Embryophyta</taxon>
        <taxon>Tracheophyta</taxon>
        <taxon>Spermatophyta</taxon>
        <taxon>Magnoliopsida</taxon>
        <taxon>eudicotyledons</taxon>
        <taxon>Gunneridae</taxon>
        <taxon>Pentapetalae</taxon>
        <taxon>rosids</taxon>
        <taxon>fabids</taxon>
        <taxon>Fabales</taxon>
        <taxon>Fabaceae</taxon>
        <taxon>Papilionoideae</taxon>
        <taxon>50 kb inversion clade</taxon>
        <taxon>NPAAA clade</taxon>
        <taxon>Hologalegina</taxon>
        <taxon>IRL clade</taxon>
        <taxon>Trifolieae</taxon>
        <taxon>Trifolium</taxon>
    </lineage>
</organism>
<keyword evidence="4 11" id="KW-1133">Transmembrane helix</keyword>
<keyword evidence="6 11" id="KW-0472">Membrane</keyword>
<evidence type="ECO:0000256" key="6">
    <source>
        <dbReference type="ARBA" id="ARBA00023136"/>
    </source>
</evidence>
<comment type="subcellular location">
    <subcellularLocation>
        <location evidence="1">Membrane</location>
        <topology evidence="1">Multi-pass membrane protein</topology>
    </subcellularLocation>
</comment>
<keyword evidence="10" id="KW-0407">Ion channel</keyword>
<dbReference type="EMBL" id="ASHM01062490">
    <property type="protein sequence ID" value="PNX90331.1"/>
    <property type="molecule type" value="Genomic_DNA"/>
</dbReference>
<keyword evidence="5" id="KW-0406">Ion transport</keyword>
<dbReference type="GO" id="GO:0016020">
    <property type="term" value="C:membrane"/>
    <property type="evidence" value="ECO:0007669"/>
    <property type="project" value="UniProtKB-SubCell"/>
</dbReference>
<dbReference type="Pfam" id="PF00060">
    <property type="entry name" value="Lig_chan"/>
    <property type="match status" value="1"/>
</dbReference>
<dbReference type="SMART" id="SM00079">
    <property type="entry name" value="PBPe"/>
    <property type="match status" value="1"/>
</dbReference>
<keyword evidence="9" id="KW-1071">Ligand-gated ion channel</keyword>
<feature type="non-terminal residue" evidence="13">
    <location>
        <position position="268"/>
    </location>
</feature>
<dbReference type="InterPro" id="IPR019594">
    <property type="entry name" value="Glu/Gly-bd"/>
</dbReference>
<evidence type="ECO:0000256" key="8">
    <source>
        <dbReference type="ARBA" id="ARBA00023180"/>
    </source>
</evidence>
<dbReference type="SUPFAM" id="SSF53850">
    <property type="entry name" value="Periplasmic binding protein-like II"/>
    <property type="match status" value="1"/>
</dbReference>